<feature type="region of interest" description="Disordered" evidence="1">
    <location>
        <begin position="414"/>
        <end position="487"/>
    </location>
</feature>
<dbReference type="Proteomes" id="UP001492380">
    <property type="component" value="Unassembled WGS sequence"/>
</dbReference>
<feature type="compositionally biased region" description="Basic and acidic residues" evidence="1">
    <location>
        <begin position="305"/>
        <end position="319"/>
    </location>
</feature>
<evidence type="ECO:0000256" key="1">
    <source>
        <dbReference type="SAM" id="MobiDB-lite"/>
    </source>
</evidence>
<evidence type="ECO:0000313" key="4">
    <source>
        <dbReference type="Proteomes" id="UP001492380"/>
    </source>
</evidence>
<feature type="region of interest" description="Disordered" evidence="1">
    <location>
        <begin position="224"/>
        <end position="362"/>
    </location>
</feature>
<dbReference type="Pfam" id="PF14273">
    <property type="entry name" value="DUF4360"/>
    <property type="match status" value="1"/>
</dbReference>
<evidence type="ECO:0000313" key="3">
    <source>
        <dbReference type="EMBL" id="KAK8233684.1"/>
    </source>
</evidence>
<feature type="chain" id="PRO_5045358490" evidence="2">
    <location>
        <begin position="19"/>
        <end position="487"/>
    </location>
</feature>
<feature type="signal peptide" evidence="2">
    <location>
        <begin position="1"/>
        <end position="18"/>
    </location>
</feature>
<keyword evidence="4" id="KW-1185">Reference proteome</keyword>
<gene>
    <name evidence="3" type="ORF">HDK90DRAFT_273511</name>
</gene>
<dbReference type="InterPro" id="IPR025649">
    <property type="entry name" value="DUF4360"/>
</dbReference>
<evidence type="ECO:0000256" key="2">
    <source>
        <dbReference type="SAM" id="SignalP"/>
    </source>
</evidence>
<dbReference type="EMBL" id="JBBWRZ010000006">
    <property type="protein sequence ID" value="KAK8233684.1"/>
    <property type="molecule type" value="Genomic_DNA"/>
</dbReference>
<feature type="compositionally biased region" description="Polar residues" evidence="1">
    <location>
        <begin position="233"/>
        <end position="242"/>
    </location>
</feature>
<feature type="compositionally biased region" description="Basic and acidic residues" evidence="1">
    <location>
        <begin position="332"/>
        <end position="348"/>
    </location>
</feature>
<feature type="compositionally biased region" description="Basic and acidic residues" evidence="1">
    <location>
        <begin position="464"/>
        <end position="487"/>
    </location>
</feature>
<accession>A0ABR1YN00</accession>
<organism evidence="3 4">
    <name type="scientific">Phyllosticta capitalensis</name>
    <dbReference type="NCBI Taxonomy" id="121624"/>
    <lineage>
        <taxon>Eukaryota</taxon>
        <taxon>Fungi</taxon>
        <taxon>Dikarya</taxon>
        <taxon>Ascomycota</taxon>
        <taxon>Pezizomycotina</taxon>
        <taxon>Dothideomycetes</taxon>
        <taxon>Dothideomycetes incertae sedis</taxon>
        <taxon>Botryosphaeriales</taxon>
        <taxon>Phyllostictaceae</taxon>
        <taxon>Phyllosticta</taxon>
    </lineage>
</organism>
<protein>
    <submittedName>
        <fullName evidence="3">Uncharacterized protein</fullName>
    </submittedName>
</protein>
<feature type="compositionally biased region" description="Basic and acidic residues" evidence="1">
    <location>
        <begin position="275"/>
        <end position="290"/>
    </location>
</feature>
<keyword evidence="2" id="KW-0732">Signal</keyword>
<sequence>MSTTRIFTALLAVGAALAKPIAKAEAEADALAAAANIDLGPGIPTASGLTITSLSYFGDGCPDGSLTGEFCPETSSFNVSIKDLKAILQDGQPSDDASCHIEVGFKTEAQIQLNLLQGDFYGSVYLEEAGMTALAHSSVSFAGNAGGTNIPWLWYGPIDTKAVYEHNLLAVFVSQCSAGGDFLMLVDLVLHVTRGPASSSAVGFVDIDQLTGALSQAYVLQPSPCGKTVENKPPSSETSQSGGSYGKEEATKKKTEKTSSGGGGGSSSGGYKPTDYTEKKPTEEEKKKTESTSGGGSSNNYKPTDYTEKKPTEEEKKTEQSSGGGSGYKPTDYTEEKKPKPEEEKKTESGGGSGTTASTTCGEKCKYVPCSEEEEKKKVDNMNESEKKAYYESKTSYELDIKLKYEQETKYGYGASSSEEAKKQENAPEASTQKYDTTKGEHMSCGTPEECKGFVGRTRLMQKAPEEEKKDDSSMKCKRDANGDCQH</sequence>
<comment type="caution">
    <text evidence="3">The sequence shown here is derived from an EMBL/GenBank/DDBJ whole genome shotgun (WGS) entry which is preliminary data.</text>
</comment>
<reference evidence="3 4" key="1">
    <citation type="submission" date="2024-04" db="EMBL/GenBank/DDBJ databases">
        <title>Phyllosticta paracitricarpa is synonymous to the EU quarantine fungus P. citricarpa based on phylogenomic analyses.</title>
        <authorList>
            <consortium name="Lawrence Berkeley National Laboratory"/>
            <person name="Van Ingen-Buijs V.A."/>
            <person name="Van Westerhoven A.C."/>
            <person name="Haridas S."/>
            <person name="Skiadas P."/>
            <person name="Martin F."/>
            <person name="Groenewald J.Z."/>
            <person name="Crous P.W."/>
            <person name="Seidl M.F."/>
        </authorList>
    </citation>
    <scope>NUCLEOTIDE SEQUENCE [LARGE SCALE GENOMIC DNA]</scope>
    <source>
        <strain evidence="3 4">CBS 123374</strain>
    </source>
</reference>
<name>A0ABR1YN00_9PEZI</name>
<feature type="compositionally biased region" description="Basic and acidic residues" evidence="1">
    <location>
        <begin position="246"/>
        <end position="257"/>
    </location>
</feature>
<proteinExistence type="predicted"/>